<feature type="transmembrane region" description="Helical" evidence="3">
    <location>
        <begin position="278"/>
        <end position="297"/>
    </location>
</feature>
<name>A0A1P8WMG1_9PLAN</name>
<dbReference type="KEGG" id="fmr:Fuma_04883"/>
<evidence type="ECO:0000256" key="1">
    <source>
        <dbReference type="ARBA" id="ARBA00022737"/>
    </source>
</evidence>
<sequence>MSSETKNFPWWAYAVLLVAGLFAFWPSVMFDFVNWDDPAYVLHNDLIKSWSPSNLVGVATETVTRNFAPLTILSLLIDHTIWGLNPSGYHATNVLLHLVNGVLVLLLVKQLTNNRFVAWTTAALFLVHPVQIETVAWISSRKGLLSATFMLAALLVRLRPDLKPKNEAWYVLWLAAALLSKALAVVVPAVVLAYDVWVRRQTFADAFVRQVIPGVMCLLLLFKTMASQHSILGGLRGHLDYSIWHIIAIDTTIMWRYIGMMLWPSDLCVLYDPPTVGIWKSVLLATTGWLLVAAAIWKYRSKCPLILWAAVTYLLLLLPVLNFFKITTLMNDRYLYLPCILFFAVAASGVSRLFYGAEVHADSALHYLARSMKLSVGLVAVLMALSATRQHLPVWRNPDTLWTHAMSEVPQLPVVRIQMAYTRYDVGQKREAVRMLQRALLECQPDKLDRQRIKDTIVSWSEELNSRTARRSMATTQ</sequence>
<dbReference type="EMBL" id="CP017641">
    <property type="protein sequence ID" value="APZ95227.1"/>
    <property type="molecule type" value="Genomic_DNA"/>
</dbReference>
<feature type="transmembrane region" description="Helical" evidence="3">
    <location>
        <begin position="138"/>
        <end position="158"/>
    </location>
</feature>
<keyword evidence="3" id="KW-0812">Transmembrane</keyword>
<dbReference type="STRING" id="1891926.Fuma_04883"/>
<dbReference type="InterPro" id="IPR052346">
    <property type="entry name" value="O-mannosyl-transferase_TMTC"/>
</dbReference>
<feature type="transmembrane region" description="Helical" evidence="3">
    <location>
        <begin position="115"/>
        <end position="132"/>
    </location>
</feature>
<feature type="transmembrane region" description="Helical" evidence="3">
    <location>
        <begin position="335"/>
        <end position="355"/>
    </location>
</feature>
<dbReference type="PANTHER" id="PTHR44227:SF3">
    <property type="entry name" value="PROTEIN O-MANNOSYL-TRANSFERASE TMTC4"/>
    <property type="match status" value="1"/>
</dbReference>
<organism evidence="4 5">
    <name type="scientific">Fuerstiella marisgermanici</name>
    <dbReference type="NCBI Taxonomy" id="1891926"/>
    <lineage>
        <taxon>Bacteria</taxon>
        <taxon>Pseudomonadati</taxon>
        <taxon>Planctomycetota</taxon>
        <taxon>Planctomycetia</taxon>
        <taxon>Planctomycetales</taxon>
        <taxon>Planctomycetaceae</taxon>
        <taxon>Fuerstiella</taxon>
    </lineage>
</organism>
<proteinExistence type="predicted"/>
<feature type="transmembrane region" description="Helical" evidence="3">
    <location>
        <begin position="170"/>
        <end position="194"/>
    </location>
</feature>
<keyword evidence="1" id="KW-0677">Repeat</keyword>
<feature type="transmembrane region" description="Helical" evidence="3">
    <location>
        <begin position="88"/>
        <end position="108"/>
    </location>
</feature>
<evidence type="ECO:0000256" key="3">
    <source>
        <dbReference type="SAM" id="Phobius"/>
    </source>
</evidence>
<keyword evidence="5" id="KW-1185">Reference proteome</keyword>
<dbReference type="RefSeq" id="WP_077026420.1">
    <property type="nucleotide sequence ID" value="NZ_CP017641.1"/>
</dbReference>
<keyword evidence="3" id="KW-1133">Transmembrane helix</keyword>
<protein>
    <recommendedName>
        <fullName evidence="6">Tetratricopeptide repeat protein</fullName>
    </recommendedName>
</protein>
<feature type="transmembrane region" description="Helical" evidence="3">
    <location>
        <begin position="304"/>
        <end position="323"/>
    </location>
</feature>
<gene>
    <name evidence="4" type="ORF">Fuma_04883</name>
</gene>
<evidence type="ECO:0008006" key="6">
    <source>
        <dbReference type="Google" id="ProtNLM"/>
    </source>
</evidence>
<keyword evidence="3" id="KW-0472">Membrane</keyword>
<feature type="transmembrane region" description="Helical" evidence="3">
    <location>
        <begin position="238"/>
        <end position="258"/>
    </location>
</feature>
<evidence type="ECO:0000313" key="5">
    <source>
        <dbReference type="Proteomes" id="UP000187735"/>
    </source>
</evidence>
<dbReference type="PANTHER" id="PTHR44227">
    <property type="match status" value="1"/>
</dbReference>
<dbReference type="AlphaFoldDB" id="A0A1P8WMG1"/>
<keyword evidence="2" id="KW-0802">TPR repeat</keyword>
<dbReference type="OrthoDB" id="9797765at2"/>
<feature type="transmembrane region" description="Helical" evidence="3">
    <location>
        <begin position="206"/>
        <end position="226"/>
    </location>
</feature>
<accession>A0A1P8WMG1</accession>
<evidence type="ECO:0000313" key="4">
    <source>
        <dbReference type="EMBL" id="APZ95227.1"/>
    </source>
</evidence>
<evidence type="ECO:0000256" key="2">
    <source>
        <dbReference type="ARBA" id="ARBA00022803"/>
    </source>
</evidence>
<reference evidence="4 5" key="1">
    <citation type="journal article" date="2016" name="Front. Microbiol.">
        <title>Fuerstia marisgermanicae gen. nov., sp. nov., an Unusual Member of the Phylum Planctomycetes from the German Wadden Sea.</title>
        <authorList>
            <person name="Kohn T."/>
            <person name="Heuer A."/>
            <person name="Jogler M."/>
            <person name="Vollmers J."/>
            <person name="Boedeker C."/>
            <person name="Bunk B."/>
            <person name="Rast P."/>
            <person name="Borchert D."/>
            <person name="Glockner I."/>
            <person name="Freese H.M."/>
            <person name="Klenk H.P."/>
            <person name="Overmann J."/>
            <person name="Kaster A.K."/>
            <person name="Rohde M."/>
            <person name="Wiegand S."/>
            <person name="Jogler C."/>
        </authorList>
    </citation>
    <scope>NUCLEOTIDE SEQUENCE [LARGE SCALE GENOMIC DNA]</scope>
    <source>
        <strain evidence="4 5">NH11</strain>
    </source>
</reference>
<dbReference type="Proteomes" id="UP000187735">
    <property type="component" value="Chromosome"/>
</dbReference>
<feature type="transmembrane region" description="Helical" evidence="3">
    <location>
        <begin position="12"/>
        <end position="30"/>
    </location>
</feature>